<dbReference type="EnsemblPlants" id="MELO3C003451.2.1">
    <property type="protein sequence ID" value="MELO3C003451.2.1"/>
    <property type="gene ID" value="MELO3C003451.2"/>
</dbReference>
<accession>A0A9I9CGY8</accession>
<reference evidence="1" key="1">
    <citation type="submission" date="2023-03" db="UniProtKB">
        <authorList>
            <consortium name="EnsemblPlants"/>
        </authorList>
    </citation>
    <scope>IDENTIFICATION</scope>
</reference>
<dbReference type="AlphaFoldDB" id="A0A9I9CGY8"/>
<protein>
    <submittedName>
        <fullName evidence="1">Uncharacterized protein</fullName>
    </submittedName>
</protein>
<proteinExistence type="predicted"/>
<sequence>MENVEAESKDEAMRGSKTAIRCAKAAFLLSSLKSSQNRQLRATAHEQAKERKMLRKTVGDLKIQLARERLRNKRIKLCGLMEFVLQLLLILKASENYFVPTEIVFFQGGKRNFNTIWKCNASNELLY</sequence>
<name>A0A9I9CGY8_CUCME</name>
<evidence type="ECO:0000313" key="1">
    <source>
        <dbReference type="EnsemblPlants" id="MELO3C003451.2.1"/>
    </source>
</evidence>
<dbReference type="Gramene" id="MELO3C003451.2.1">
    <property type="protein sequence ID" value="MELO3C003451.2.1"/>
    <property type="gene ID" value="MELO3C003451.2"/>
</dbReference>
<organism evidence="1">
    <name type="scientific">Cucumis melo</name>
    <name type="common">Muskmelon</name>
    <dbReference type="NCBI Taxonomy" id="3656"/>
    <lineage>
        <taxon>Eukaryota</taxon>
        <taxon>Viridiplantae</taxon>
        <taxon>Streptophyta</taxon>
        <taxon>Embryophyta</taxon>
        <taxon>Tracheophyta</taxon>
        <taxon>Spermatophyta</taxon>
        <taxon>Magnoliopsida</taxon>
        <taxon>eudicotyledons</taxon>
        <taxon>Gunneridae</taxon>
        <taxon>Pentapetalae</taxon>
        <taxon>rosids</taxon>
        <taxon>fabids</taxon>
        <taxon>Cucurbitales</taxon>
        <taxon>Cucurbitaceae</taxon>
        <taxon>Benincaseae</taxon>
        <taxon>Cucumis</taxon>
    </lineage>
</organism>